<name>A0ABV6JQT1_9PROT</name>
<protein>
    <submittedName>
        <fullName evidence="8">Alpha/beta hydrolase family esterase</fullName>
    </submittedName>
</protein>
<keyword evidence="5 8" id="KW-0378">Hydrolase</keyword>
<dbReference type="Proteomes" id="UP001589865">
    <property type="component" value="Unassembled WGS sequence"/>
</dbReference>
<keyword evidence="4" id="KW-0732">Signal</keyword>
<evidence type="ECO:0000256" key="4">
    <source>
        <dbReference type="ARBA" id="ARBA00022729"/>
    </source>
</evidence>
<evidence type="ECO:0000256" key="3">
    <source>
        <dbReference type="ARBA" id="ARBA00022651"/>
    </source>
</evidence>
<sequence>MVLAVAAASVPAAARDDSAELVVGGTTRSFSVHLPDGRAPRTGFPLILAFHGGGGQGAGMSRLTGLNTLADARGLIVAYPDGIDRHWNDGRLTIRNPQDDVLFVSALLDRLQDGYPVDRGRVYATGLSNGALFVERLGCELSGRIAGIAAVAGTLPVVTARKCRPDHPVAVIQINGTDDPIMPFGGGQVATLGGVGEGGRVTSVGQTVALWAGWNGCGDAGPVEALPAAGPPDGTQVLRTRYRGCPANGAVTVLTVAGGGHAWPGGPQYARPAVIGRASRQLDATQLIVDSLLSLPPR</sequence>
<dbReference type="RefSeq" id="WP_377043815.1">
    <property type="nucleotide sequence ID" value="NZ_JBHLUN010000005.1"/>
</dbReference>
<keyword evidence="9" id="KW-1185">Reference proteome</keyword>
<keyword evidence="7" id="KW-0624">Polysaccharide degradation</keyword>
<keyword evidence="3" id="KW-0858">Xylan degradation</keyword>
<comment type="subcellular location">
    <subcellularLocation>
        <location evidence="1">Secreted</location>
    </subcellularLocation>
</comment>
<reference evidence="8 9" key="1">
    <citation type="submission" date="2024-09" db="EMBL/GenBank/DDBJ databases">
        <authorList>
            <person name="Sun Q."/>
            <person name="Mori K."/>
        </authorList>
    </citation>
    <scope>NUCLEOTIDE SEQUENCE [LARGE SCALE GENOMIC DNA]</scope>
    <source>
        <strain evidence="8 9">TBRC 5777</strain>
    </source>
</reference>
<evidence type="ECO:0000313" key="9">
    <source>
        <dbReference type="Proteomes" id="UP001589865"/>
    </source>
</evidence>
<proteinExistence type="predicted"/>
<evidence type="ECO:0000256" key="2">
    <source>
        <dbReference type="ARBA" id="ARBA00022525"/>
    </source>
</evidence>
<gene>
    <name evidence="8" type="ORF">ACFFGY_07425</name>
</gene>
<evidence type="ECO:0000256" key="5">
    <source>
        <dbReference type="ARBA" id="ARBA00022801"/>
    </source>
</evidence>
<accession>A0ABV6JQT1</accession>
<keyword evidence="2" id="KW-0964">Secreted</keyword>
<evidence type="ECO:0000256" key="1">
    <source>
        <dbReference type="ARBA" id="ARBA00004613"/>
    </source>
</evidence>
<comment type="caution">
    <text evidence="8">The sequence shown here is derived from an EMBL/GenBank/DDBJ whole genome shotgun (WGS) entry which is preliminary data.</text>
</comment>
<evidence type="ECO:0000256" key="7">
    <source>
        <dbReference type="ARBA" id="ARBA00023326"/>
    </source>
</evidence>
<dbReference type="SUPFAM" id="SSF53474">
    <property type="entry name" value="alpha/beta-Hydrolases"/>
    <property type="match status" value="1"/>
</dbReference>
<dbReference type="InterPro" id="IPR043595">
    <property type="entry name" value="FaeB/C/D"/>
</dbReference>
<evidence type="ECO:0000256" key="6">
    <source>
        <dbReference type="ARBA" id="ARBA00023277"/>
    </source>
</evidence>
<keyword evidence="6" id="KW-0119">Carbohydrate metabolism</keyword>
<dbReference type="InterPro" id="IPR029058">
    <property type="entry name" value="AB_hydrolase_fold"/>
</dbReference>
<dbReference type="Gene3D" id="3.40.50.1820">
    <property type="entry name" value="alpha/beta hydrolase"/>
    <property type="match status" value="1"/>
</dbReference>
<dbReference type="PANTHER" id="PTHR38050:SF2">
    <property type="entry name" value="FERULOYL ESTERASE C-RELATED"/>
    <property type="match status" value="1"/>
</dbReference>
<evidence type="ECO:0000313" key="8">
    <source>
        <dbReference type="EMBL" id="MFC0408075.1"/>
    </source>
</evidence>
<organism evidence="8 9">
    <name type="scientific">Roseomonas elaeocarpi</name>
    <dbReference type="NCBI Taxonomy" id="907779"/>
    <lineage>
        <taxon>Bacteria</taxon>
        <taxon>Pseudomonadati</taxon>
        <taxon>Pseudomonadota</taxon>
        <taxon>Alphaproteobacteria</taxon>
        <taxon>Acetobacterales</taxon>
        <taxon>Roseomonadaceae</taxon>
        <taxon>Roseomonas</taxon>
    </lineage>
</organism>
<dbReference type="EMBL" id="JBHLUN010000005">
    <property type="protein sequence ID" value="MFC0408075.1"/>
    <property type="molecule type" value="Genomic_DNA"/>
</dbReference>
<dbReference type="GO" id="GO:0016787">
    <property type="term" value="F:hydrolase activity"/>
    <property type="evidence" value="ECO:0007669"/>
    <property type="project" value="UniProtKB-KW"/>
</dbReference>
<dbReference type="PANTHER" id="PTHR38050">
    <property type="match status" value="1"/>
</dbReference>